<sequence length="123" mass="13820">MLAANVIRPSHSSYSSPVVIVPKKNGEPRFCVDFRRLNDRTHDEASPLPPIHEALRDLGAASVDEASPLLNPGSTKWLLAGGTGRKIQALDRFHDAGWCRIRIPGHAFWTKGRRFDDARRRRI</sequence>
<dbReference type="EMBL" id="JASPKY010000213">
    <property type="protein sequence ID" value="KAK9720175.1"/>
    <property type="molecule type" value="Genomic_DNA"/>
</dbReference>
<organism evidence="1 2">
    <name type="scientific">Popillia japonica</name>
    <name type="common">Japanese beetle</name>
    <dbReference type="NCBI Taxonomy" id="7064"/>
    <lineage>
        <taxon>Eukaryota</taxon>
        <taxon>Metazoa</taxon>
        <taxon>Ecdysozoa</taxon>
        <taxon>Arthropoda</taxon>
        <taxon>Hexapoda</taxon>
        <taxon>Insecta</taxon>
        <taxon>Pterygota</taxon>
        <taxon>Neoptera</taxon>
        <taxon>Endopterygota</taxon>
        <taxon>Coleoptera</taxon>
        <taxon>Polyphaga</taxon>
        <taxon>Scarabaeiformia</taxon>
        <taxon>Scarabaeidae</taxon>
        <taxon>Rutelinae</taxon>
        <taxon>Popillia</taxon>
    </lineage>
</organism>
<dbReference type="SUPFAM" id="SSF56672">
    <property type="entry name" value="DNA/RNA polymerases"/>
    <property type="match status" value="1"/>
</dbReference>
<dbReference type="InterPro" id="IPR043502">
    <property type="entry name" value="DNA/RNA_pol_sf"/>
</dbReference>
<evidence type="ECO:0008006" key="3">
    <source>
        <dbReference type="Google" id="ProtNLM"/>
    </source>
</evidence>
<comment type="caution">
    <text evidence="1">The sequence shown here is derived from an EMBL/GenBank/DDBJ whole genome shotgun (WGS) entry which is preliminary data.</text>
</comment>
<evidence type="ECO:0000313" key="2">
    <source>
        <dbReference type="Proteomes" id="UP001458880"/>
    </source>
</evidence>
<proteinExistence type="predicted"/>
<evidence type="ECO:0000313" key="1">
    <source>
        <dbReference type="EMBL" id="KAK9720175.1"/>
    </source>
</evidence>
<accession>A0AAW1KLK0</accession>
<dbReference type="PANTHER" id="PTHR24559">
    <property type="entry name" value="TRANSPOSON TY3-I GAG-POL POLYPROTEIN"/>
    <property type="match status" value="1"/>
</dbReference>
<gene>
    <name evidence="1" type="ORF">QE152_g22250</name>
</gene>
<protein>
    <recommendedName>
        <fullName evidence="3">Reverse transcriptase</fullName>
    </recommendedName>
</protein>
<name>A0AAW1KLK0_POPJA</name>
<dbReference type="Proteomes" id="UP001458880">
    <property type="component" value="Unassembled WGS sequence"/>
</dbReference>
<keyword evidence="2" id="KW-1185">Reference proteome</keyword>
<dbReference type="GO" id="GO:0071897">
    <property type="term" value="P:DNA biosynthetic process"/>
    <property type="evidence" value="ECO:0007669"/>
    <property type="project" value="UniProtKB-ARBA"/>
</dbReference>
<reference evidence="1 2" key="1">
    <citation type="journal article" date="2024" name="BMC Genomics">
        <title>De novo assembly and annotation of Popillia japonica's genome with initial clues to its potential as an invasive pest.</title>
        <authorList>
            <person name="Cucini C."/>
            <person name="Boschi S."/>
            <person name="Funari R."/>
            <person name="Cardaioli E."/>
            <person name="Iannotti N."/>
            <person name="Marturano G."/>
            <person name="Paoli F."/>
            <person name="Bruttini M."/>
            <person name="Carapelli A."/>
            <person name="Frati F."/>
            <person name="Nardi F."/>
        </authorList>
    </citation>
    <scope>NUCLEOTIDE SEQUENCE [LARGE SCALE GENOMIC DNA]</scope>
    <source>
        <strain evidence="1">DMR45628</strain>
    </source>
</reference>
<dbReference type="Gene3D" id="3.10.10.10">
    <property type="entry name" value="HIV Type 1 Reverse Transcriptase, subunit A, domain 1"/>
    <property type="match status" value="1"/>
</dbReference>
<dbReference type="AlphaFoldDB" id="A0AAW1KLK0"/>
<dbReference type="InterPro" id="IPR053134">
    <property type="entry name" value="RNA-dir_DNA_polymerase"/>
</dbReference>